<dbReference type="InterPro" id="IPR006073">
    <property type="entry name" value="GTP-bd"/>
</dbReference>
<accession>A0A1H6IG70</accession>
<dbReference type="InterPro" id="IPR005662">
    <property type="entry name" value="GTPase_Era-like"/>
</dbReference>
<evidence type="ECO:0000256" key="4">
    <source>
        <dbReference type="ARBA" id="ARBA00022884"/>
    </source>
</evidence>
<evidence type="ECO:0000256" key="8">
    <source>
        <dbReference type="PROSITE-ProRule" id="PRU01050"/>
    </source>
</evidence>
<dbReference type="InterPro" id="IPR009019">
    <property type="entry name" value="KH_sf_prok-type"/>
</dbReference>
<feature type="region of interest" description="G1" evidence="8">
    <location>
        <begin position="11"/>
        <end position="18"/>
    </location>
</feature>
<evidence type="ECO:0000256" key="5">
    <source>
        <dbReference type="ARBA" id="ARBA00023134"/>
    </source>
</evidence>
<comment type="subunit">
    <text evidence="7">Monomer.</text>
</comment>
<dbReference type="PANTHER" id="PTHR42698:SF1">
    <property type="entry name" value="GTPASE ERA, MITOCHONDRIAL"/>
    <property type="match status" value="1"/>
</dbReference>
<dbReference type="NCBIfam" id="TIGR00436">
    <property type="entry name" value="era"/>
    <property type="match status" value="1"/>
</dbReference>
<dbReference type="GO" id="GO:0070181">
    <property type="term" value="F:small ribosomal subunit rRNA binding"/>
    <property type="evidence" value="ECO:0007669"/>
    <property type="project" value="UniProtKB-UniRule"/>
</dbReference>
<evidence type="ECO:0000256" key="2">
    <source>
        <dbReference type="ARBA" id="ARBA00020484"/>
    </source>
</evidence>
<dbReference type="SUPFAM" id="SSF52540">
    <property type="entry name" value="P-loop containing nucleoside triphosphate hydrolases"/>
    <property type="match status" value="1"/>
</dbReference>
<dbReference type="HAMAP" id="MF_00367">
    <property type="entry name" value="GTPase_Era"/>
    <property type="match status" value="1"/>
</dbReference>
<sequence>MSRTAFVTIAGRTNAGKSSLLNAIVGEKIASVSSKPQTTRTRITGIRNIDDVQLVFFDTPGLHKPVNKLSEHMLNTVKESVSDIDAVVFVMDCTKKINEQELELLKSMNASKMPIILVLNKIDLLKNKDELAPVIAELTAKVKFQAVVPVSVTENSGVDIVIDEIIALSEESVHFFPDDMITDQPEKVLAAEMIREKLLMLLSDEVPHGIAVGVEQMSEREDKDILDISAVIYCEKESHKGIVIGKGGAMLKKASTAARIELEDFFQIKVNLKCWVKVKEDWRNRENLIRSFGLSEK</sequence>
<keyword evidence="7" id="KW-0699">rRNA-binding</keyword>
<keyword evidence="6 7" id="KW-0472">Membrane</keyword>
<dbReference type="Pfam" id="PF01926">
    <property type="entry name" value="MMR_HSR1"/>
    <property type="match status" value="1"/>
</dbReference>
<evidence type="ECO:0000313" key="11">
    <source>
        <dbReference type="Proteomes" id="UP000183190"/>
    </source>
</evidence>
<dbReference type="Gene3D" id="3.40.50.300">
    <property type="entry name" value="P-loop containing nucleotide triphosphate hydrolases"/>
    <property type="match status" value="1"/>
</dbReference>
<feature type="region of interest" description="G2" evidence="8">
    <location>
        <begin position="37"/>
        <end position="41"/>
    </location>
</feature>
<dbReference type="OrthoDB" id="9805918at2"/>
<dbReference type="EMBL" id="FNWV01000002">
    <property type="protein sequence ID" value="SEH47476.1"/>
    <property type="molecule type" value="Genomic_DNA"/>
</dbReference>
<keyword evidence="7" id="KW-0690">Ribosome biogenesis</keyword>
<reference evidence="10 11" key="1">
    <citation type="submission" date="2016-10" db="EMBL/GenBank/DDBJ databases">
        <authorList>
            <person name="de Groot N.N."/>
        </authorList>
    </citation>
    <scope>NUCLEOTIDE SEQUENCE [LARGE SCALE GENOMIC DNA]</scope>
    <source>
        <strain evidence="10 11">YAD2003</strain>
    </source>
</reference>
<keyword evidence="7" id="KW-0963">Cytoplasm</keyword>
<dbReference type="NCBIfam" id="TIGR00231">
    <property type="entry name" value="small_GTP"/>
    <property type="match status" value="1"/>
</dbReference>
<dbReference type="Gene3D" id="3.30.300.20">
    <property type="match status" value="1"/>
</dbReference>
<dbReference type="CDD" id="cd22534">
    <property type="entry name" value="KH-II_Era"/>
    <property type="match status" value="1"/>
</dbReference>
<comment type="function">
    <text evidence="7">An essential GTPase that binds both GDP and GTP, with rapid nucleotide exchange. Plays a role in 16S rRNA processing and 30S ribosomal subunit biogenesis and possibly also in cell cycle regulation and energy metabolism.</text>
</comment>
<feature type="binding site" evidence="7">
    <location>
        <begin position="58"/>
        <end position="62"/>
    </location>
    <ligand>
        <name>GTP</name>
        <dbReference type="ChEBI" id="CHEBI:37565"/>
    </ligand>
</feature>
<proteinExistence type="inferred from homology"/>
<comment type="similarity">
    <text evidence="1 7 8">Belongs to the TRAFAC class TrmE-Era-EngA-EngB-Septin-like GTPase superfamily. Era GTPase family.</text>
</comment>
<keyword evidence="7" id="KW-1003">Cell membrane</keyword>
<dbReference type="GO" id="GO:0005829">
    <property type="term" value="C:cytosol"/>
    <property type="evidence" value="ECO:0007669"/>
    <property type="project" value="TreeGrafter"/>
</dbReference>
<gene>
    <name evidence="7" type="primary">era</name>
    <name evidence="10" type="ORF">SAMN02910265_00897</name>
</gene>
<name>A0A1H6IG70_RUMFL</name>
<comment type="subcellular location">
    <subcellularLocation>
        <location evidence="7">Cytoplasm</location>
    </subcellularLocation>
    <subcellularLocation>
        <location evidence="7">Cell membrane</location>
        <topology evidence="7">Peripheral membrane protein</topology>
    </subcellularLocation>
</comment>
<dbReference type="GO" id="GO:0003924">
    <property type="term" value="F:GTPase activity"/>
    <property type="evidence" value="ECO:0007669"/>
    <property type="project" value="UniProtKB-UniRule"/>
</dbReference>
<dbReference type="InterPro" id="IPR004044">
    <property type="entry name" value="KH_dom_type_2"/>
</dbReference>
<keyword evidence="3 7" id="KW-0547">Nucleotide-binding</keyword>
<feature type="region of interest" description="G3" evidence="8">
    <location>
        <begin position="58"/>
        <end position="61"/>
    </location>
</feature>
<dbReference type="GO" id="GO:0000028">
    <property type="term" value="P:ribosomal small subunit assembly"/>
    <property type="evidence" value="ECO:0007669"/>
    <property type="project" value="TreeGrafter"/>
</dbReference>
<feature type="region of interest" description="G5" evidence="8">
    <location>
        <begin position="150"/>
        <end position="152"/>
    </location>
</feature>
<keyword evidence="4 7" id="KW-0694">RNA-binding</keyword>
<dbReference type="InterPro" id="IPR005225">
    <property type="entry name" value="Small_GTP-bd"/>
</dbReference>
<dbReference type="SUPFAM" id="SSF54814">
    <property type="entry name" value="Prokaryotic type KH domain (KH-domain type II)"/>
    <property type="match status" value="1"/>
</dbReference>
<dbReference type="CDD" id="cd04163">
    <property type="entry name" value="Era"/>
    <property type="match status" value="1"/>
</dbReference>
<evidence type="ECO:0000259" key="9">
    <source>
        <dbReference type="PROSITE" id="PS51713"/>
    </source>
</evidence>
<evidence type="ECO:0000256" key="6">
    <source>
        <dbReference type="ARBA" id="ARBA00023136"/>
    </source>
</evidence>
<keyword evidence="5 7" id="KW-0342">GTP-binding</keyword>
<feature type="domain" description="Era-type G" evidence="9">
    <location>
        <begin position="3"/>
        <end position="171"/>
    </location>
</feature>
<dbReference type="PROSITE" id="PS51713">
    <property type="entry name" value="G_ERA"/>
    <property type="match status" value="1"/>
</dbReference>
<evidence type="ECO:0000313" key="10">
    <source>
        <dbReference type="EMBL" id="SEH47476.1"/>
    </source>
</evidence>
<feature type="region of interest" description="G4" evidence="8">
    <location>
        <begin position="120"/>
        <end position="123"/>
    </location>
</feature>
<protein>
    <recommendedName>
        <fullName evidence="2 7">GTPase Era</fullName>
    </recommendedName>
</protein>
<dbReference type="GO" id="GO:0043024">
    <property type="term" value="F:ribosomal small subunit binding"/>
    <property type="evidence" value="ECO:0007669"/>
    <property type="project" value="TreeGrafter"/>
</dbReference>
<dbReference type="GO" id="GO:0005525">
    <property type="term" value="F:GTP binding"/>
    <property type="evidence" value="ECO:0007669"/>
    <property type="project" value="UniProtKB-UniRule"/>
</dbReference>
<dbReference type="Proteomes" id="UP000183190">
    <property type="component" value="Unassembled WGS sequence"/>
</dbReference>
<dbReference type="GO" id="GO:0005886">
    <property type="term" value="C:plasma membrane"/>
    <property type="evidence" value="ECO:0007669"/>
    <property type="project" value="UniProtKB-SubCell"/>
</dbReference>
<dbReference type="InterPro" id="IPR030388">
    <property type="entry name" value="G_ERA_dom"/>
</dbReference>
<dbReference type="AlphaFoldDB" id="A0A1H6IG70"/>
<feature type="binding site" evidence="7">
    <location>
        <begin position="11"/>
        <end position="18"/>
    </location>
    <ligand>
        <name>GTP</name>
        <dbReference type="ChEBI" id="CHEBI:37565"/>
    </ligand>
</feature>
<dbReference type="RefSeq" id="WP_074714676.1">
    <property type="nucleotide sequence ID" value="NZ_FNWV01000002.1"/>
</dbReference>
<dbReference type="InterPro" id="IPR027417">
    <property type="entry name" value="P-loop_NTPase"/>
</dbReference>
<dbReference type="InterPro" id="IPR015946">
    <property type="entry name" value="KH_dom-like_a/b"/>
</dbReference>
<organism evidence="10 11">
    <name type="scientific">Ruminococcus flavefaciens</name>
    <dbReference type="NCBI Taxonomy" id="1265"/>
    <lineage>
        <taxon>Bacteria</taxon>
        <taxon>Bacillati</taxon>
        <taxon>Bacillota</taxon>
        <taxon>Clostridia</taxon>
        <taxon>Eubacteriales</taxon>
        <taxon>Oscillospiraceae</taxon>
        <taxon>Ruminococcus</taxon>
    </lineage>
</organism>
<evidence type="ECO:0000256" key="1">
    <source>
        <dbReference type="ARBA" id="ARBA00007921"/>
    </source>
</evidence>
<feature type="binding site" evidence="7">
    <location>
        <begin position="120"/>
        <end position="123"/>
    </location>
    <ligand>
        <name>GTP</name>
        <dbReference type="ChEBI" id="CHEBI:37565"/>
    </ligand>
</feature>
<dbReference type="Pfam" id="PF07650">
    <property type="entry name" value="KH_2"/>
    <property type="match status" value="1"/>
</dbReference>
<evidence type="ECO:0000256" key="3">
    <source>
        <dbReference type="ARBA" id="ARBA00022741"/>
    </source>
</evidence>
<evidence type="ECO:0000256" key="7">
    <source>
        <dbReference type="HAMAP-Rule" id="MF_00367"/>
    </source>
</evidence>
<dbReference type="NCBIfam" id="NF000908">
    <property type="entry name" value="PRK00089.1"/>
    <property type="match status" value="1"/>
</dbReference>
<dbReference type="PANTHER" id="PTHR42698">
    <property type="entry name" value="GTPASE ERA"/>
    <property type="match status" value="1"/>
</dbReference>